<gene>
    <name evidence="4" type="primary">yjaB</name>
    <name evidence="4" type="ORF">RUM4293_02065</name>
</gene>
<evidence type="ECO:0000256" key="1">
    <source>
        <dbReference type="ARBA" id="ARBA00022679"/>
    </source>
</evidence>
<dbReference type="GO" id="GO:0016747">
    <property type="term" value="F:acyltransferase activity, transferring groups other than amino-acyl groups"/>
    <property type="evidence" value="ECO:0007669"/>
    <property type="project" value="InterPro"/>
</dbReference>
<feature type="domain" description="N-acetyltransferase" evidence="3">
    <location>
        <begin position="3"/>
        <end position="143"/>
    </location>
</feature>
<dbReference type="Gene3D" id="3.40.630.30">
    <property type="match status" value="1"/>
</dbReference>
<accession>A0A0N7LNR7</accession>
<dbReference type="Pfam" id="PF13508">
    <property type="entry name" value="Acetyltransf_7"/>
    <property type="match status" value="1"/>
</dbReference>
<dbReference type="PANTHER" id="PTHR43877">
    <property type="entry name" value="AMINOALKYLPHOSPHONATE N-ACETYLTRANSFERASE-RELATED-RELATED"/>
    <property type="match status" value="1"/>
</dbReference>
<evidence type="ECO:0000256" key="2">
    <source>
        <dbReference type="ARBA" id="ARBA00023315"/>
    </source>
</evidence>
<dbReference type="CDD" id="cd04301">
    <property type="entry name" value="NAT_SF"/>
    <property type="match status" value="1"/>
</dbReference>
<dbReference type="InterPro" id="IPR000182">
    <property type="entry name" value="GNAT_dom"/>
</dbReference>
<evidence type="ECO:0000313" key="5">
    <source>
        <dbReference type="Proteomes" id="UP000050786"/>
    </source>
</evidence>
<dbReference type="SUPFAM" id="SSF55729">
    <property type="entry name" value="Acyl-CoA N-acyltransferases (Nat)"/>
    <property type="match status" value="1"/>
</dbReference>
<name>A0A0N7LNR7_9RHOB</name>
<dbReference type="PROSITE" id="PS51186">
    <property type="entry name" value="GNAT"/>
    <property type="match status" value="1"/>
</dbReference>
<keyword evidence="1 4" id="KW-0808">Transferase</keyword>
<proteinExistence type="predicted"/>
<dbReference type="InterPro" id="IPR016181">
    <property type="entry name" value="Acyl_CoA_acyltransferase"/>
</dbReference>
<dbReference type="InterPro" id="IPR050832">
    <property type="entry name" value="Bact_Acetyltransf"/>
</dbReference>
<keyword evidence="5" id="KW-1185">Reference proteome</keyword>
<keyword evidence="2 4" id="KW-0012">Acyltransferase</keyword>
<evidence type="ECO:0000313" key="4">
    <source>
        <dbReference type="EMBL" id="CUH43172.1"/>
    </source>
</evidence>
<protein>
    <submittedName>
        <fullName evidence="4">Putative N-acetyltransferase YjaB</fullName>
        <ecNumber evidence="4">2.3.1.-</ecNumber>
    </submittedName>
</protein>
<dbReference type="EMBL" id="CYPS01000035">
    <property type="protein sequence ID" value="CUH43172.1"/>
    <property type="molecule type" value="Genomic_DNA"/>
</dbReference>
<evidence type="ECO:0000259" key="3">
    <source>
        <dbReference type="PROSITE" id="PS51186"/>
    </source>
</evidence>
<dbReference type="EC" id="2.3.1.-" evidence="4"/>
<dbReference type="RefSeq" id="WP_058273201.1">
    <property type="nucleotide sequence ID" value="NZ_CYPS01000035.1"/>
</dbReference>
<organism evidence="4 5">
    <name type="scientific">Ruegeria atlantica</name>
    <dbReference type="NCBI Taxonomy" id="81569"/>
    <lineage>
        <taxon>Bacteria</taxon>
        <taxon>Pseudomonadati</taxon>
        <taxon>Pseudomonadota</taxon>
        <taxon>Alphaproteobacteria</taxon>
        <taxon>Rhodobacterales</taxon>
        <taxon>Roseobacteraceae</taxon>
        <taxon>Ruegeria</taxon>
    </lineage>
</organism>
<dbReference type="AlphaFoldDB" id="A0A0N7LNR7"/>
<dbReference type="PANTHER" id="PTHR43877:SF1">
    <property type="entry name" value="ACETYLTRANSFERASE"/>
    <property type="match status" value="1"/>
</dbReference>
<reference evidence="5" key="1">
    <citation type="submission" date="2015-09" db="EMBL/GenBank/DDBJ databases">
        <authorList>
            <person name="Rodrigo-Torres L."/>
            <person name="Arahal D.R."/>
        </authorList>
    </citation>
    <scope>NUCLEOTIDE SEQUENCE [LARGE SCALE GENOMIC DNA]</scope>
    <source>
        <strain evidence="5">CECT 4293</strain>
    </source>
</reference>
<dbReference type="Proteomes" id="UP000050786">
    <property type="component" value="Unassembled WGS sequence"/>
</dbReference>
<sequence>MNVILRPARSTDAGATGEILHGFARENDWMPELHSQAETIAFCGRMIELDWVTVAETGDGVIGFLALNGAEIHSLYLAPGARGQGIGRQFLELAKSRRSELSLFAFQANHPARRFYECNGFAEVARSNGADNDENLPDIKYVWNSEGAANG</sequence>